<dbReference type="Proteomes" id="UP000051952">
    <property type="component" value="Unassembled WGS sequence"/>
</dbReference>
<dbReference type="PROSITE" id="PS50103">
    <property type="entry name" value="ZF_C3H1"/>
    <property type="match status" value="1"/>
</dbReference>
<feature type="zinc finger region" description="C3H1-type" evidence="1">
    <location>
        <begin position="33"/>
        <end position="61"/>
    </location>
</feature>
<dbReference type="GO" id="GO:0008270">
    <property type="term" value="F:zinc ion binding"/>
    <property type="evidence" value="ECO:0007669"/>
    <property type="project" value="UniProtKB-KW"/>
</dbReference>
<keyword evidence="1" id="KW-0862">Zinc</keyword>
<protein>
    <submittedName>
        <fullName evidence="4">Zinc finger protein, putative</fullName>
    </submittedName>
</protein>
<feature type="region of interest" description="Disordered" evidence="2">
    <location>
        <begin position="163"/>
        <end position="256"/>
    </location>
</feature>
<feature type="non-terminal residue" evidence="4">
    <location>
        <position position="1"/>
    </location>
</feature>
<feature type="compositionally biased region" description="Low complexity" evidence="2">
    <location>
        <begin position="188"/>
        <end position="201"/>
    </location>
</feature>
<feature type="domain" description="C3H1-type" evidence="3">
    <location>
        <begin position="33"/>
        <end position="61"/>
    </location>
</feature>
<evidence type="ECO:0000256" key="2">
    <source>
        <dbReference type="SAM" id="MobiDB-lite"/>
    </source>
</evidence>
<proteinExistence type="predicted"/>
<evidence type="ECO:0000256" key="1">
    <source>
        <dbReference type="PROSITE-ProRule" id="PRU00723"/>
    </source>
</evidence>
<dbReference type="VEuPathDB" id="TriTrypDB:BSAL_49290"/>
<keyword evidence="1" id="KW-0863">Zinc-finger</keyword>
<dbReference type="OrthoDB" id="10632265at2759"/>
<accession>A0A0S4IJQ7</accession>
<keyword evidence="1" id="KW-0479">Metal-binding</keyword>
<dbReference type="EMBL" id="CYKH01000012">
    <property type="protein sequence ID" value="CUE58705.1"/>
    <property type="molecule type" value="Genomic_DNA"/>
</dbReference>
<dbReference type="AlphaFoldDB" id="A0A0S4IJQ7"/>
<sequence>APCEHNNWDNLRAKNSVVTLCCRDCQKKWKQQFPIRNLCPEFHMRLVCAFGADCPFLHVHRFKSVQKSPNPPGHIVGAVRNPTFAKLAVEVLAEFPGKEPRDVVDEVRARFSLFSDNSSPPSKSDDGHHADDFGEVFGEIGAVHYPMLPTSFFPLESQRDFWAEPSTGDDASDSRSVQTLDAGASPFRSATSPSPSLTLSRGASTYLTQVLSGGVTGDSPQAASTGNNTPPRNVEGAHLANESVIQPPKFQLLTSH</sequence>
<keyword evidence="5" id="KW-1185">Reference proteome</keyword>
<evidence type="ECO:0000313" key="4">
    <source>
        <dbReference type="EMBL" id="CUE58705.1"/>
    </source>
</evidence>
<feature type="compositionally biased region" description="Polar residues" evidence="2">
    <location>
        <begin position="202"/>
        <end position="211"/>
    </location>
</feature>
<feature type="compositionally biased region" description="Polar residues" evidence="2">
    <location>
        <begin position="218"/>
        <end position="231"/>
    </location>
</feature>
<organism evidence="4 5">
    <name type="scientific">Bodo saltans</name>
    <name type="common">Flagellated protozoan</name>
    <dbReference type="NCBI Taxonomy" id="75058"/>
    <lineage>
        <taxon>Eukaryota</taxon>
        <taxon>Discoba</taxon>
        <taxon>Euglenozoa</taxon>
        <taxon>Kinetoplastea</taxon>
        <taxon>Metakinetoplastina</taxon>
        <taxon>Eubodonida</taxon>
        <taxon>Bodonidae</taxon>
        <taxon>Bodo</taxon>
    </lineage>
</organism>
<name>A0A0S4IJQ7_BODSA</name>
<gene>
    <name evidence="4" type="ORF">BSAL_49290</name>
</gene>
<reference evidence="5" key="1">
    <citation type="submission" date="2015-09" db="EMBL/GenBank/DDBJ databases">
        <authorList>
            <consortium name="Pathogen Informatics"/>
        </authorList>
    </citation>
    <scope>NUCLEOTIDE SEQUENCE [LARGE SCALE GENOMIC DNA]</scope>
    <source>
        <strain evidence="5">Lake Konstanz</strain>
    </source>
</reference>
<evidence type="ECO:0000259" key="3">
    <source>
        <dbReference type="PROSITE" id="PS50103"/>
    </source>
</evidence>
<dbReference type="InterPro" id="IPR000571">
    <property type="entry name" value="Znf_CCCH"/>
</dbReference>
<evidence type="ECO:0000313" key="5">
    <source>
        <dbReference type="Proteomes" id="UP000051952"/>
    </source>
</evidence>